<sequence length="478" mass="53153">MGATIHDLPPELIHTILYHLSPSKSSDQTPPSLNHGTPHPSAFNQAAIYGPFALTSRQLYEATAPFLYSSLTINAIVDNISTGRWHAEPHAYHGIRDVALQQQIQGLKELVTARDGPEGSRTRESMCSYIKSVTLIFVNQQTTRPGLFRAPHCQACAMSSEEIKAASILAKADFEAYVESMPAARAALRDLVSILERLDGVESFQVLKRRREVEPEWACDPVQLGAWIMRGSAGDGDGIEELSRATVRQIVRIANLPSLRRLSMNCRIPSFVWANNVNLEHVKVKGLLGDTDVERERGCWEELKGAIEGADAPVDAVAPRAKTNMSLEVVEDVPGGMLAMANDVEESLSRVTVASFSVRFPGKGRHRAVEHWLYKFLELSRRSFEQLELSIEELPKMQPGRPSWDSAHCDKTLNFVEELDECMGDMVAQHDGLKKVTVTVKHDCSSTDWCKRRVAQGEWFKRAKAGGKEVEIMLESRA</sequence>
<organism evidence="1 2">
    <name type="scientific">Coprinellus micaceus</name>
    <name type="common">Glistening ink-cap mushroom</name>
    <name type="synonym">Coprinus micaceus</name>
    <dbReference type="NCBI Taxonomy" id="71717"/>
    <lineage>
        <taxon>Eukaryota</taxon>
        <taxon>Fungi</taxon>
        <taxon>Dikarya</taxon>
        <taxon>Basidiomycota</taxon>
        <taxon>Agaricomycotina</taxon>
        <taxon>Agaricomycetes</taxon>
        <taxon>Agaricomycetidae</taxon>
        <taxon>Agaricales</taxon>
        <taxon>Agaricineae</taxon>
        <taxon>Psathyrellaceae</taxon>
        <taxon>Coprinellus</taxon>
    </lineage>
</organism>
<keyword evidence="2" id="KW-1185">Reference proteome</keyword>
<proteinExistence type="predicted"/>
<dbReference type="EMBL" id="QPFP01000067">
    <property type="protein sequence ID" value="TEB24436.1"/>
    <property type="molecule type" value="Genomic_DNA"/>
</dbReference>
<dbReference type="OrthoDB" id="3111147at2759"/>
<accession>A0A4Y7SRF0</accession>
<evidence type="ECO:0000313" key="2">
    <source>
        <dbReference type="Proteomes" id="UP000298030"/>
    </source>
</evidence>
<dbReference type="Proteomes" id="UP000298030">
    <property type="component" value="Unassembled WGS sequence"/>
</dbReference>
<name>A0A4Y7SRF0_COPMI</name>
<comment type="caution">
    <text evidence="1">The sequence shown here is derived from an EMBL/GenBank/DDBJ whole genome shotgun (WGS) entry which is preliminary data.</text>
</comment>
<evidence type="ECO:0000313" key="1">
    <source>
        <dbReference type="EMBL" id="TEB24436.1"/>
    </source>
</evidence>
<gene>
    <name evidence="1" type="ORF">FA13DRAFT_1739283</name>
</gene>
<dbReference type="AlphaFoldDB" id="A0A4Y7SRF0"/>
<protein>
    <submittedName>
        <fullName evidence="1">Uncharacterized protein</fullName>
    </submittedName>
</protein>
<reference evidence="1 2" key="1">
    <citation type="journal article" date="2019" name="Nat. Ecol. Evol.">
        <title>Megaphylogeny resolves global patterns of mushroom evolution.</title>
        <authorList>
            <person name="Varga T."/>
            <person name="Krizsan K."/>
            <person name="Foldi C."/>
            <person name="Dima B."/>
            <person name="Sanchez-Garcia M."/>
            <person name="Sanchez-Ramirez S."/>
            <person name="Szollosi G.J."/>
            <person name="Szarkandi J.G."/>
            <person name="Papp V."/>
            <person name="Albert L."/>
            <person name="Andreopoulos W."/>
            <person name="Angelini C."/>
            <person name="Antonin V."/>
            <person name="Barry K.W."/>
            <person name="Bougher N.L."/>
            <person name="Buchanan P."/>
            <person name="Buyck B."/>
            <person name="Bense V."/>
            <person name="Catcheside P."/>
            <person name="Chovatia M."/>
            <person name="Cooper J."/>
            <person name="Damon W."/>
            <person name="Desjardin D."/>
            <person name="Finy P."/>
            <person name="Geml J."/>
            <person name="Haridas S."/>
            <person name="Hughes K."/>
            <person name="Justo A."/>
            <person name="Karasinski D."/>
            <person name="Kautmanova I."/>
            <person name="Kiss B."/>
            <person name="Kocsube S."/>
            <person name="Kotiranta H."/>
            <person name="LaButti K.M."/>
            <person name="Lechner B.E."/>
            <person name="Liimatainen K."/>
            <person name="Lipzen A."/>
            <person name="Lukacs Z."/>
            <person name="Mihaltcheva S."/>
            <person name="Morgado L.N."/>
            <person name="Niskanen T."/>
            <person name="Noordeloos M.E."/>
            <person name="Ohm R.A."/>
            <person name="Ortiz-Santana B."/>
            <person name="Ovrebo C."/>
            <person name="Racz N."/>
            <person name="Riley R."/>
            <person name="Savchenko A."/>
            <person name="Shiryaev A."/>
            <person name="Soop K."/>
            <person name="Spirin V."/>
            <person name="Szebenyi C."/>
            <person name="Tomsovsky M."/>
            <person name="Tulloss R.E."/>
            <person name="Uehling J."/>
            <person name="Grigoriev I.V."/>
            <person name="Vagvolgyi C."/>
            <person name="Papp T."/>
            <person name="Martin F.M."/>
            <person name="Miettinen O."/>
            <person name="Hibbett D.S."/>
            <person name="Nagy L.G."/>
        </authorList>
    </citation>
    <scope>NUCLEOTIDE SEQUENCE [LARGE SCALE GENOMIC DNA]</scope>
    <source>
        <strain evidence="1 2">FP101781</strain>
    </source>
</reference>